<dbReference type="GO" id="GO:0005507">
    <property type="term" value="F:copper ion binding"/>
    <property type="evidence" value="ECO:0007669"/>
    <property type="project" value="TreeGrafter"/>
</dbReference>
<dbReference type="PANTHER" id="PTHR30616">
    <property type="entry name" value="UNCHARACTERIZED PROTEIN YFIH"/>
    <property type="match status" value="1"/>
</dbReference>
<keyword evidence="6" id="KW-0378">Hydrolase</keyword>
<dbReference type="Pfam" id="PF02578">
    <property type="entry name" value="Cu-oxidase_4"/>
    <property type="match status" value="1"/>
</dbReference>
<evidence type="ECO:0000256" key="7">
    <source>
        <dbReference type="ARBA" id="ARBA00022833"/>
    </source>
</evidence>
<comment type="catalytic activity">
    <reaction evidence="9">
        <text>adenosine + phosphate = alpha-D-ribose 1-phosphate + adenine</text>
        <dbReference type="Rhea" id="RHEA:27642"/>
        <dbReference type="ChEBI" id="CHEBI:16335"/>
        <dbReference type="ChEBI" id="CHEBI:16708"/>
        <dbReference type="ChEBI" id="CHEBI:43474"/>
        <dbReference type="ChEBI" id="CHEBI:57720"/>
        <dbReference type="EC" id="2.4.2.1"/>
    </reaction>
    <physiologicalReaction direction="left-to-right" evidence="9">
        <dbReference type="Rhea" id="RHEA:27643"/>
    </physiologicalReaction>
</comment>
<evidence type="ECO:0000313" key="15">
    <source>
        <dbReference type="Proteomes" id="UP000093694"/>
    </source>
</evidence>
<comment type="caution">
    <text evidence="12">The sequence shown here is derived from an EMBL/GenBank/DDBJ whole genome shotgun (WGS) entry which is preliminary data.</text>
</comment>
<dbReference type="Gene3D" id="3.60.140.10">
    <property type="entry name" value="CNF1/YfiH-like putative cysteine hydrolases"/>
    <property type="match status" value="1"/>
</dbReference>
<keyword evidence="5" id="KW-0479">Metal-binding</keyword>
<evidence type="ECO:0000256" key="8">
    <source>
        <dbReference type="ARBA" id="ARBA00047989"/>
    </source>
</evidence>
<accession>A0A162JF99</accession>
<evidence type="ECO:0000256" key="3">
    <source>
        <dbReference type="ARBA" id="ARBA00007353"/>
    </source>
</evidence>
<dbReference type="PANTHER" id="PTHR30616:SF2">
    <property type="entry name" value="PURINE NUCLEOSIDE PHOSPHORYLASE LACC1"/>
    <property type="match status" value="1"/>
</dbReference>
<dbReference type="Proteomes" id="UP000093694">
    <property type="component" value="Unassembled WGS sequence"/>
</dbReference>
<dbReference type="AlphaFoldDB" id="A0A162JF99"/>
<dbReference type="EMBL" id="LROR01000054">
    <property type="protein sequence ID" value="OBR93069.1"/>
    <property type="molecule type" value="Genomic_DNA"/>
</dbReference>
<comment type="catalytic activity">
    <reaction evidence="1">
        <text>inosine + phosphate = alpha-D-ribose 1-phosphate + hypoxanthine</text>
        <dbReference type="Rhea" id="RHEA:27646"/>
        <dbReference type="ChEBI" id="CHEBI:17368"/>
        <dbReference type="ChEBI" id="CHEBI:17596"/>
        <dbReference type="ChEBI" id="CHEBI:43474"/>
        <dbReference type="ChEBI" id="CHEBI:57720"/>
        <dbReference type="EC" id="2.4.2.1"/>
    </reaction>
    <physiologicalReaction direction="left-to-right" evidence="1">
        <dbReference type="Rhea" id="RHEA:27647"/>
    </physiologicalReaction>
</comment>
<evidence type="ECO:0000256" key="2">
    <source>
        <dbReference type="ARBA" id="ARBA00003215"/>
    </source>
</evidence>
<dbReference type="SUPFAM" id="SSF64438">
    <property type="entry name" value="CNF1/YfiH-like putative cysteine hydrolases"/>
    <property type="match status" value="1"/>
</dbReference>
<dbReference type="GO" id="GO:0017061">
    <property type="term" value="F:S-methyl-5-thioadenosine phosphorylase activity"/>
    <property type="evidence" value="ECO:0007669"/>
    <property type="project" value="UniProtKB-EC"/>
</dbReference>
<dbReference type="InterPro" id="IPR038371">
    <property type="entry name" value="Cu_polyphenol_OxRdtase_sf"/>
</dbReference>
<keyword evidence="15" id="KW-1185">Reference proteome</keyword>
<keyword evidence="4" id="KW-0808">Transferase</keyword>
<keyword evidence="7" id="KW-0862">Zinc</keyword>
<organism evidence="12 14">
    <name type="scientific">Clostridium coskatii</name>
    <dbReference type="NCBI Taxonomy" id="1705578"/>
    <lineage>
        <taxon>Bacteria</taxon>
        <taxon>Bacillati</taxon>
        <taxon>Bacillota</taxon>
        <taxon>Clostridia</taxon>
        <taxon>Eubacteriales</taxon>
        <taxon>Clostridiaceae</taxon>
        <taxon>Clostridium</taxon>
    </lineage>
</organism>
<evidence type="ECO:0000313" key="12">
    <source>
        <dbReference type="EMBL" id="OAA94325.1"/>
    </source>
</evidence>
<dbReference type="InterPro" id="IPR011324">
    <property type="entry name" value="Cytotoxic_necrot_fac-like_cat"/>
</dbReference>
<dbReference type="GO" id="GO:0016787">
    <property type="term" value="F:hydrolase activity"/>
    <property type="evidence" value="ECO:0007669"/>
    <property type="project" value="UniProtKB-KW"/>
</dbReference>
<evidence type="ECO:0000256" key="1">
    <source>
        <dbReference type="ARBA" id="ARBA00000553"/>
    </source>
</evidence>
<comment type="similarity">
    <text evidence="3 11">Belongs to the purine nucleoside phosphorylase YfiH/LACC1 family.</text>
</comment>
<protein>
    <recommendedName>
        <fullName evidence="11">Purine nucleoside phosphorylase</fullName>
    </recommendedName>
</protein>
<sequence>MKKITVEGYEFIKIDLPGAEAIFSTAKNDLSFNKSTDSGKENIESLKRWFNLKTVGYLNQVHGCRSIIYTGKDEENADGIITNESNTAVGVFNADCIPILLYDKKNKVIAAVHSGWKGTLACILSKTIEKLERNFNSESKDIIVCVGPHIHSCCYEVGEEVIDKFKNSDFYRFKDVFRNRNLDLKKCILYQLQDREIESENIKYLDICTYCNTEYEMHSYRKDKDYGRMFSFIYLK</sequence>
<dbReference type="EMBL" id="LITQ01000003">
    <property type="protein sequence ID" value="OAA94325.1"/>
    <property type="molecule type" value="Genomic_DNA"/>
</dbReference>
<reference evidence="13 15" key="2">
    <citation type="journal article" date="2016" name="Front. Microbiol.">
        <title>Industrial Acetogenic Biocatalysts: A Comparative Metabolic and Genomic Analysis.</title>
        <authorList>
            <person name="Bengelsdorf F."/>
            <person name="Poehlein A."/>
            <person name="Sonja S."/>
            <person name="Erz C."/>
            <person name="Hummel T."/>
            <person name="Hoffmeister S."/>
            <person name="Daniel R."/>
            <person name="Durre P."/>
        </authorList>
    </citation>
    <scope>NUCLEOTIDE SEQUENCE [LARGE SCALE GENOMIC DNA]</scope>
    <source>
        <strain evidence="13 15">PTA-10522</strain>
    </source>
</reference>
<evidence type="ECO:0000256" key="6">
    <source>
        <dbReference type="ARBA" id="ARBA00022801"/>
    </source>
</evidence>
<gene>
    <name evidence="12" type="primary">yfiH</name>
    <name evidence="13" type="ORF">CLCOS_25410</name>
    <name evidence="12" type="ORF">WX73_02871</name>
</gene>
<evidence type="ECO:0000313" key="13">
    <source>
        <dbReference type="EMBL" id="OBR93069.1"/>
    </source>
</evidence>
<dbReference type="PATRIC" id="fig|1705578.3.peg.2526"/>
<dbReference type="InterPro" id="IPR003730">
    <property type="entry name" value="Cu_polyphenol_OxRdtase"/>
</dbReference>
<evidence type="ECO:0000256" key="10">
    <source>
        <dbReference type="ARBA" id="ARBA00049893"/>
    </source>
</evidence>
<dbReference type="Proteomes" id="UP000077384">
    <property type="component" value="Unassembled WGS sequence"/>
</dbReference>
<evidence type="ECO:0000256" key="5">
    <source>
        <dbReference type="ARBA" id="ARBA00022723"/>
    </source>
</evidence>
<dbReference type="CDD" id="cd16833">
    <property type="entry name" value="YfiH"/>
    <property type="match status" value="1"/>
</dbReference>
<proteinExistence type="inferred from homology"/>
<dbReference type="NCBIfam" id="TIGR00726">
    <property type="entry name" value="peptidoglycan editing factor PgeF"/>
    <property type="match status" value="1"/>
</dbReference>
<name>A0A162JF99_9CLOT</name>
<evidence type="ECO:0000313" key="14">
    <source>
        <dbReference type="Proteomes" id="UP000077384"/>
    </source>
</evidence>
<evidence type="ECO:0000256" key="11">
    <source>
        <dbReference type="RuleBase" id="RU361274"/>
    </source>
</evidence>
<comment type="function">
    <text evidence="2">Purine nucleoside enzyme that catalyzes the phosphorolysis of adenosine and inosine nucleosides, yielding D-ribose 1-phosphate and the respective free bases, adenine and hypoxanthine. Also catalyzes the phosphorolysis of S-methyl-5'-thioadenosine into adenine and S-methyl-5-thio-alpha-D-ribose 1-phosphate. Also has adenosine deaminase activity.</text>
</comment>
<evidence type="ECO:0000256" key="4">
    <source>
        <dbReference type="ARBA" id="ARBA00022679"/>
    </source>
</evidence>
<comment type="catalytic activity">
    <reaction evidence="10">
        <text>S-methyl-5'-thioadenosine + phosphate = 5-(methylsulfanyl)-alpha-D-ribose 1-phosphate + adenine</text>
        <dbReference type="Rhea" id="RHEA:11852"/>
        <dbReference type="ChEBI" id="CHEBI:16708"/>
        <dbReference type="ChEBI" id="CHEBI:17509"/>
        <dbReference type="ChEBI" id="CHEBI:43474"/>
        <dbReference type="ChEBI" id="CHEBI:58533"/>
        <dbReference type="EC" id="2.4.2.28"/>
    </reaction>
    <physiologicalReaction direction="left-to-right" evidence="10">
        <dbReference type="Rhea" id="RHEA:11853"/>
    </physiologicalReaction>
</comment>
<reference evidence="12 14" key="1">
    <citation type="journal article" date="2015" name="Biotechnol. Bioeng.">
        <title>Genome sequence and phenotypic characterization of Caulobacter segnis.</title>
        <authorList>
            <person name="Patel S."/>
            <person name="Fletcher B."/>
            <person name="Scott D.C."/>
            <person name="Ely B."/>
        </authorList>
    </citation>
    <scope>NUCLEOTIDE SEQUENCE [LARGE SCALE GENOMIC DNA]</scope>
    <source>
        <strain evidence="12 14">PS02</strain>
    </source>
</reference>
<comment type="catalytic activity">
    <reaction evidence="8">
        <text>adenosine + H2O + H(+) = inosine + NH4(+)</text>
        <dbReference type="Rhea" id="RHEA:24408"/>
        <dbReference type="ChEBI" id="CHEBI:15377"/>
        <dbReference type="ChEBI" id="CHEBI:15378"/>
        <dbReference type="ChEBI" id="CHEBI:16335"/>
        <dbReference type="ChEBI" id="CHEBI:17596"/>
        <dbReference type="ChEBI" id="CHEBI:28938"/>
        <dbReference type="EC" id="3.5.4.4"/>
    </reaction>
    <physiologicalReaction direction="left-to-right" evidence="8">
        <dbReference type="Rhea" id="RHEA:24409"/>
    </physiologicalReaction>
</comment>
<dbReference type="RefSeq" id="WP_063600168.1">
    <property type="nucleotide sequence ID" value="NZ_LITQ01000003.1"/>
</dbReference>
<evidence type="ECO:0000256" key="9">
    <source>
        <dbReference type="ARBA" id="ARBA00048968"/>
    </source>
</evidence>